<proteinExistence type="predicted"/>
<dbReference type="EMBL" id="BK014852">
    <property type="protein sequence ID" value="DAD78829.1"/>
    <property type="molecule type" value="Genomic_DNA"/>
</dbReference>
<evidence type="ECO:0000313" key="1">
    <source>
        <dbReference type="EMBL" id="DAD78829.1"/>
    </source>
</evidence>
<organism evidence="1">
    <name type="scientific">Myoviridae sp. ct1Js5</name>
    <dbReference type="NCBI Taxonomy" id="2826601"/>
    <lineage>
        <taxon>Viruses</taxon>
        <taxon>Duplodnaviria</taxon>
        <taxon>Heunggongvirae</taxon>
        <taxon>Uroviricota</taxon>
        <taxon>Caudoviricetes</taxon>
    </lineage>
</organism>
<reference evidence="1" key="1">
    <citation type="journal article" date="2021" name="Proc. Natl. Acad. Sci. U.S.A.">
        <title>A Catalog of Tens of Thousands of Viruses from Human Metagenomes Reveals Hidden Associations with Chronic Diseases.</title>
        <authorList>
            <person name="Tisza M.J."/>
            <person name="Buck C.B."/>
        </authorList>
    </citation>
    <scope>NUCLEOTIDE SEQUENCE</scope>
    <source>
        <strain evidence="1">Ct1Js5</strain>
    </source>
</reference>
<accession>A0A8S5M961</accession>
<protein>
    <submittedName>
        <fullName evidence="1">Uncharacterized protein</fullName>
    </submittedName>
</protein>
<sequence>MIKELIQQLANTGQELYAKVCEVTSVDEEAKTADVSPLDGSSPINDVYLVVDFEKGGFYLQPKVGSLVCVAFINKETAIVVGTSELEKVVLTLGGFTLKVEDGKLQLKNEQADFKTLLNDFLNELKNAIIQTPAGPGNFAPNNVVKFEEINNKINALWH</sequence>
<name>A0A8S5M961_9CAUD</name>